<dbReference type="InterPro" id="IPR057326">
    <property type="entry name" value="KR_dom"/>
</dbReference>
<dbReference type="Pfam" id="PF23114">
    <property type="entry name" value="NAD-bd_HRPKS_sdrA"/>
    <property type="match status" value="1"/>
</dbReference>
<keyword evidence="3" id="KW-0808">Transferase</keyword>
<evidence type="ECO:0000313" key="12">
    <source>
        <dbReference type="EMBL" id="KAJ4391882.1"/>
    </source>
</evidence>
<dbReference type="Pfam" id="PF21089">
    <property type="entry name" value="PKS_DH_N"/>
    <property type="match status" value="1"/>
</dbReference>
<dbReference type="SUPFAM" id="SSF51735">
    <property type="entry name" value="NAD(P)-binding Rossmann-fold domains"/>
    <property type="match status" value="2"/>
</dbReference>
<dbReference type="Pfam" id="PF02801">
    <property type="entry name" value="Ketoacyl-synt_C"/>
    <property type="match status" value="1"/>
</dbReference>
<dbReference type="Pfam" id="PF00550">
    <property type="entry name" value="PP-binding"/>
    <property type="match status" value="1"/>
</dbReference>
<keyword evidence="13" id="KW-1185">Reference proteome</keyword>
<evidence type="ECO:0000256" key="6">
    <source>
        <dbReference type="ARBA" id="ARBA00023268"/>
    </source>
</evidence>
<evidence type="ECO:0000259" key="10">
    <source>
        <dbReference type="PROSITE" id="PS52004"/>
    </source>
</evidence>
<dbReference type="InterPro" id="IPR049551">
    <property type="entry name" value="PKS_DH_C"/>
</dbReference>
<dbReference type="InterPro" id="IPR016039">
    <property type="entry name" value="Thiolase-like"/>
</dbReference>
<evidence type="ECO:0000256" key="4">
    <source>
        <dbReference type="ARBA" id="ARBA00022857"/>
    </source>
</evidence>
<dbReference type="Pfam" id="PF00107">
    <property type="entry name" value="ADH_zinc_N"/>
    <property type="match status" value="1"/>
</dbReference>
<dbReference type="Pfam" id="PF08240">
    <property type="entry name" value="ADH_N"/>
    <property type="match status" value="1"/>
</dbReference>
<dbReference type="FunFam" id="3.40.50.720:FF:000209">
    <property type="entry name" value="Polyketide synthase Pks12"/>
    <property type="match status" value="1"/>
</dbReference>
<accession>A0A9W8YSZ7</accession>
<dbReference type="InterPro" id="IPR029063">
    <property type="entry name" value="SAM-dependent_MTases_sf"/>
</dbReference>
<dbReference type="Gene3D" id="3.90.180.10">
    <property type="entry name" value="Medium-chain alcohol dehydrogenases, catalytic domain"/>
    <property type="match status" value="1"/>
</dbReference>
<dbReference type="Pfam" id="PF14765">
    <property type="entry name" value="PS-DH"/>
    <property type="match status" value="1"/>
</dbReference>
<dbReference type="InterPro" id="IPR014031">
    <property type="entry name" value="Ketoacyl_synth_C"/>
</dbReference>
<dbReference type="SUPFAM" id="SSF53901">
    <property type="entry name" value="Thiolase-like"/>
    <property type="match status" value="1"/>
</dbReference>
<dbReference type="SMART" id="SM00826">
    <property type="entry name" value="PKS_DH"/>
    <property type="match status" value="1"/>
</dbReference>
<dbReference type="InterPro" id="IPR049552">
    <property type="entry name" value="PKS_DH_N"/>
</dbReference>
<dbReference type="SUPFAM" id="SSF53335">
    <property type="entry name" value="S-adenosyl-L-methionine-dependent methyltransferases"/>
    <property type="match status" value="1"/>
</dbReference>
<name>A0A9W8YSZ7_9PEZI</name>
<feature type="domain" description="PKS/mFAS DH" evidence="11">
    <location>
        <begin position="969"/>
        <end position="1259"/>
    </location>
</feature>
<protein>
    <recommendedName>
        <fullName evidence="14">Polyketide synthase</fullName>
    </recommendedName>
</protein>
<feature type="domain" description="Carrier" evidence="9">
    <location>
        <begin position="2454"/>
        <end position="2531"/>
    </location>
</feature>
<dbReference type="InterPro" id="IPR014030">
    <property type="entry name" value="Ketoacyl_synth_N"/>
</dbReference>
<dbReference type="InterPro" id="IPR020843">
    <property type="entry name" value="ER"/>
</dbReference>
<keyword evidence="2" id="KW-0597">Phosphoprotein</keyword>
<dbReference type="InterPro" id="IPR011032">
    <property type="entry name" value="GroES-like_sf"/>
</dbReference>
<dbReference type="InterPro" id="IPR013968">
    <property type="entry name" value="PKS_KR"/>
</dbReference>
<keyword evidence="1" id="KW-0596">Phosphopantetheine</keyword>
<dbReference type="GO" id="GO:0031177">
    <property type="term" value="F:phosphopantetheine binding"/>
    <property type="evidence" value="ECO:0007669"/>
    <property type="project" value="InterPro"/>
</dbReference>
<feature type="region of interest" description="N-terminal hotdog fold" evidence="8">
    <location>
        <begin position="969"/>
        <end position="1098"/>
    </location>
</feature>
<keyword evidence="5" id="KW-0560">Oxidoreductase</keyword>
<dbReference type="PANTHER" id="PTHR43775:SF28">
    <property type="entry name" value="SYNTHASE, PUTATIVE-RELATED"/>
    <property type="match status" value="1"/>
</dbReference>
<dbReference type="Gene3D" id="3.40.50.720">
    <property type="entry name" value="NAD(P)-binding Rossmann-like Domain"/>
    <property type="match status" value="2"/>
</dbReference>
<evidence type="ECO:0000259" key="11">
    <source>
        <dbReference type="PROSITE" id="PS52019"/>
    </source>
</evidence>
<feature type="region of interest" description="C-terminal hotdog fold" evidence="8">
    <location>
        <begin position="1111"/>
        <end position="1259"/>
    </location>
</feature>
<evidence type="ECO:0000256" key="8">
    <source>
        <dbReference type="PROSITE-ProRule" id="PRU01363"/>
    </source>
</evidence>
<dbReference type="Gene3D" id="3.40.50.150">
    <property type="entry name" value="Vaccinia Virus protein VP39"/>
    <property type="match status" value="1"/>
</dbReference>
<organism evidence="12 13">
    <name type="scientific">Gnomoniopsis smithogilvyi</name>
    <dbReference type="NCBI Taxonomy" id="1191159"/>
    <lineage>
        <taxon>Eukaryota</taxon>
        <taxon>Fungi</taxon>
        <taxon>Dikarya</taxon>
        <taxon>Ascomycota</taxon>
        <taxon>Pezizomycotina</taxon>
        <taxon>Sordariomycetes</taxon>
        <taxon>Sordariomycetidae</taxon>
        <taxon>Diaporthales</taxon>
        <taxon>Gnomoniaceae</taxon>
        <taxon>Gnomoniopsis</taxon>
    </lineage>
</organism>
<dbReference type="GO" id="GO:0030639">
    <property type="term" value="P:polyketide biosynthetic process"/>
    <property type="evidence" value="ECO:0007669"/>
    <property type="project" value="UniProtKB-ARBA"/>
</dbReference>
<dbReference type="SUPFAM" id="SSF52151">
    <property type="entry name" value="FabD/lysophospholipase-like"/>
    <property type="match status" value="1"/>
</dbReference>
<evidence type="ECO:0000256" key="2">
    <source>
        <dbReference type="ARBA" id="ARBA00022553"/>
    </source>
</evidence>
<evidence type="ECO:0000313" key="13">
    <source>
        <dbReference type="Proteomes" id="UP001140453"/>
    </source>
</evidence>
<dbReference type="InterPro" id="IPR036736">
    <property type="entry name" value="ACP-like_sf"/>
</dbReference>
<dbReference type="InterPro" id="IPR014043">
    <property type="entry name" value="Acyl_transferase_dom"/>
</dbReference>
<dbReference type="PROSITE" id="PS52019">
    <property type="entry name" value="PKS_MFAS_DH"/>
    <property type="match status" value="1"/>
</dbReference>
<dbReference type="InterPro" id="IPR006162">
    <property type="entry name" value="Ppantetheine_attach_site"/>
</dbReference>
<dbReference type="InterPro" id="IPR009081">
    <property type="entry name" value="PP-bd_ACP"/>
</dbReference>
<dbReference type="OrthoDB" id="329835at2759"/>
<dbReference type="Pfam" id="PF00698">
    <property type="entry name" value="Acyl_transf_1"/>
    <property type="match status" value="1"/>
</dbReference>
<feature type="active site" description="Proton donor; for dehydratase activity" evidence="8">
    <location>
        <position position="1175"/>
    </location>
</feature>
<reference evidence="12" key="1">
    <citation type="submission" date="2022-10" db="EMBL/GenBank/DDBJ databases">
        <title>Tapping the CABI collections for fungal endophytes: first genome assemblies for Collariella, Neodidymelliopsis, Ascochyta clinopodiicola, Didymella pomorum, Didymosphaeria variabile, Neocosmospora piperis and Neocucurbitaria cava.</title>
        <authorList>
            <person name="Hill R."/>
        </authorList>
    </citation>
    <scope>NUCLEOTIDE SEQUENCE</scope>
    <source>
        <strain evidence="12">IMI 355082</strain>
    </source>
</reference>
<feature type="domain" description="Ketosynthase family 3 (KS3)" evidence="10">
    <location>
        <begin position="63"/>
        <end position="486"/>
    </location>
</feature>
<dbReference type="InterPro" id="IPR013154">
    <property type="entry name" value="ADH-like_N"/>
</dbReference>
<evidence type="ECO:0000256" key="1">
    <source>
        <dbReference type="ARBA" id="ARBA00022450"/>
    </source>
</evidence>
<dbReference type="InterPro" id="IPR013149">
    <property type="entry name" value="ADH-like_C"/>
</dbReference>
<dbReference type="SMART" id="SM00822">
    <property type="entry name" value="PKS_KR"/>
    <property type="match status" value="1"/>
</dbReference>
<dbReference type="InterPro" id="IPR013217">
    <property type="entry name" value="Methyltransf_12"/>
</dbReference>
<evidence type="ECO:0000256" key="3">
    <source>
        <dbReference type="ARBA" id="ARBA00022679"/>
    </source>
</evidence>
<dbReference type="Gene3D" id="3.40.47.10">
    <property type="match status" value="1"/>
</dbReference>
<dbReference type="SUPFAM" id="SSF47336">
    <property type="entry name" value="ACP-like"/>
    <property type="match status" value="1"/>
</dbReference>
<feature type="active site" description="Proton acceptor; for dehydratase activity" evidence="8">
    <location>
        <position position="1001"/>
    </location>
</feature>
<proteinExistence type="predicted"/>
<evidence type="ECO:0000256" key="5">
    <source>
        <dbReference type="ARBA" id="ARBA00023002"/>
    </source>
</evidence>
<dbReference type="Pfam" id="PF08659">
    <property type="entry name" value="KR"/>
    <property type="match status" value="1"/>
</dbReference>
<dbReference type="Gene3D" id="3.40.366.10">
    <property type="entry name" value="Malonyl-Coenzyme A Acyl Carrier Protein, domain 2"/>
    <property type="match status" value="1"/>
</dbReference>
<dbReference type="SMART" id="SM00829">
    <property type="entry name" value="PKS_ER"/>
    <property type="match status" value="1"/>
</dbReference>
<dbReference type="InterPro" id="IPR042104">
    <property type="entry name" value="PKS_dehydratase_sf"/>
</dbReference>
<dbReference type="CDD" id="cd05195">
    <property type="entry name" value="enoyl_red"/>
    <property type="match status" value="1"/>
</dbReference>
<dbReference type="PROSITE" id="PS50075">
    <property type="entry name" value="CARRIER"/>
    <property type="match status" value="1"/>
</dbReference>
<dbReference type="InterPro" id="IPR050091">
    <property type="entry name" value="PKS_NRPS_Biosynth_Enz"/>
</dbReference>
<evidence type="ECO:0008006" key="14">
    <source>
        <dbReference type="Google" id="ProtNLM"/>
    </source>
</evidence>
<dbReference type="SMART" id="SM00823">
    <property type="entry name" value="PKS_PP"/>
    <property type="match status" value="1"/>
</dbReference>
<dbReference type="InterPro" id="IPR056501">
    <property type="entry name" value="NAD-bd_HRPKS_sdrA"/>
</dbReference>
<dbReference type="PROSITE" id="PS00012">
    <property type="entry name" value="PHOSPHOPANTETHEINE"/>
    <property type="match status" value="1"/>
</dbReference>
<dbReference type="PANTHER" id="PTHR43775">
    <property type="entry name" value="FATTY ACID SYNTHASE"/>
    <property type="match status" value="1"/>
</dbReference>
<dbReference type="Pfam" id="PF00109">
    <property type="entry name" value="ketoacyl-synt"/>
    <property type="match status" value="1"/>
</dbReference>
<dbReference type="InterPro" id="IPR020807">
    <property type="entry name" value="PKS_DH"/>
</dbReference>
<dbReference type="SUPFAM" id="SSF50129">
    <property type="entry name" value="GroES-like"/>
    <property type="match status" value="1"/>
</dbReference>
<dbReference type="Pfam" id="PF16197">
    <property type="entry name" value="KAsynt_C_assoc"/>
    <property type="match status" value="1"/>
</dbReference>
<dbReference type="Gene3D" id="1.10.1200.10">
    <property type="entry name" value="ACP-like"/>
    <property type="match status" value="1"/>
</dbReference>
<dbReference type="InterPro" id="IPR032821">
    <property type="entry name" value="PKS_assoc"/>
</dbReference>
<gene>
    <name evidence="12" type="ORF">N0V93_005502</name>
</gene>
<dbReference type="SUPFAM" id="SSF55048">
    <property type="entry name" value="Probable ACP-binding domain of malonyl-CoA ACP transacylase"/>
    <property type="match status" value="1"/>
</dbReference>
<dbReference type="InterPro" id="IPR016035">
    <property type="entry name" value="Acyl_Trfase/lysoPLipase"/>
</dbReference>
<dbReference type="InterPro" id="IPR020806">
    <property type="entry name" value="PKS_PP-bd"/>
</dbReference>
<keyword evidence="4" id="KW-0521">NADP</keyword>
<dbReference type="GO" id="GO:0016491">
    <property type="term" value="F:oxidoreductase activity"/>
    <property type="evidence" value="ECO:0007669"/>
    <property type="project" value="UniProtKB-KW"/>
</dbReference>
<dbReference type="Pfam" id="PF08242">
    <property type="entry name" value="Methyltransf_12"/>
    <property type="match status" value="1"/>
</dbReference>
<dbReference type="InterPro" id="IPR049900">
    <property type="entry name" value="PKS_mFAS_DH"/>
</dbReference>
<keyword evidence="6" id="KW-0511">Multifunctional enzyme</keyword>
<dbReference type="InterPro" id="IPR036291">
    <property type="entry name" value="NAD(P)-bd_dom_sf"/>
</dbReference>
<keyword evidence="7" id="KW-0012">Acyltransferase</keyword>
<dbReference type="PROSITE" id="PS52004">
    <property type="entry name" value="KS3_2"/>
    <property type="match status" value="1"/>
</dbReference>
<comment type="caution">
    <text evidence="12">The sequence shown here is derived from an EMBL/GenBank/DDBJ whole genome shotgun (WGS) entry which is preliminary data.</text>
</comment>
<dbReference type="GO" id="GO:1901336">
    <property type="term" value="P:lactone biosynthetic process"/>
    <property type="evidence" value="ECO:0007669"/>
    <property type="project" value="UniProtKB-ARBA"/>
</dbReference>
<dbReference type="InterPro" id="IPR020841">
    <property type="entry name" value="PKS_Beta-ketoAc_synthase_dom"/>
</dbReference>
<dbReference type="InterPro" id="IPR001227">
    <property type="entry name" value="Ac_transferase_dom_sf"/>
</dbReference>
<evidence type="ECO:0000256" key="7">
    <source>
        <dbReference type="ARBA" id="ARBA00023315"/>
    </source>
</evidence>
<evidence type="ECO:0000259" key="9">
    <source>
        <dbReference type="PROSITE" id="PS50075"/>
    </source>
</evidence>
<dbReference type="GO" id="GO:0004312">
    <property type="term" value="F:fatty acid synthase activity"/>
    <property type="evidence" value="ECO:0007669"/>
    <property type="project" value="TreeGrafter"/>
</dbReference>
<dbReference type="SMART" id="SM00827">
    <property type="entry name" value="PKS_AT"/>
    <property type="match status" value="1"/>
</dbReference>
<sequence>MTTAVHDLNHFDVDGAPDKCRYEEAGATSGNQADAPRLCRSPALDNGVDCNAAKAGDEAFQQFTPIAICGMACRLPGGIHSPKDLWDFLMLGGDARTRVPASRYNVAAFHCPTQKAGHVISEYGYFLDETTNIGALDTSMFPMARSELETLDPQQKLLLEVTRESIDDAGEVGWRGTNIGVYVGSFGNDWYDVMQRESQRHGAYYISGCHDYALSNHVSYEMDLRGPSMTIRTACSSSLVSLSEACAAISKGDCRSAIVGGTSIVTAPSLVIDETNTGTLSPDGSCKTFSSKADGYSRGEGIVALYIKPLNHALRDGNPIRAVIVGAATNCDGRTPGFTVPSSDAQESLIRHTYRIAGISESNILKTGFIECHGTGTQRGDITETTAIGKVFAGTDFVHIGSIKPNLGHGEGVSGLTAVLKAVLSLEHQTILPNIKCLPFNTDIPLLNGPLVVPQEATQWPKGRAERVSINSFGIGGSNAHIIVDSAKMCGYNSARSTRRPTETPQLLVYSAESIQSLKEMSERYNTYLEDIPQSIDIADVAYTLASRREHLSFRSFTVRTRHDSGFTSPPISQQSKVKVATIMVFTGQGAQWAQIGRELLRNNPVFSQTIRSLDSHLQSLGPAAPDWKLEEELLRPSRTTRVNDAEFSQPLCTALQIALVDSFASIGVEPTAVVGHSSGEIAAAYTAHGLTSREAIIIAFYRGLLSKLQTRSGAMAAVNLGCREVKKFLIPGTVMACDNSPNSVTISGDAERVESVLREIKRMSPAVLTTTLNVGKAYHSDHMAEIGGQYHRAMTEAGIKGGNPVIPFFSSVYGGPICTDHKPQLVGGDIFGPRYWQKNLESPVLFKDAVSSLIDHTLSTSETLAFLEIGPHGALAGPLRQTVAGHPSTIKEVPQYISTMSRRKNSQASFLTAVGKLWMLGANVDFNTLIPQGKCVPDLPRYPWYHPRSYGNETRAVREWRFRKYPHHDLLGARVPESSDIEPIWRNLLHLDSVPWIRDHKIRTDIIFPFAAYVAMAAEGAYQVSGIPDAVELRNVVVATALVLTEREPAELLTSLRRSRLTDSADSRWFEFTISAYNGHVWTKHCHGQVCAVKKLTLHGDEVLGEEKATHDVDVRQWYERASRGGLRYGPRFRTMQQIKTTASGFKGSGWTEISNDWPEKENAQYHLHPVILDTFPQIAGAAAHHGFTHAYRQAIPSRMDYIALIRCASDRFTLSANCAPVDDAFVGNGMGRASPDSVPCLKVSGAHLSPIDSTEDNHEDALPITARCEWVPHIDFMDLNALIKSKRDHAAYFNVLEMLGQAAISLYRRLSDSVSPANGRSNTQKYVTWLHQQEFPLMEHLDDSDLLTRIHDLNALVANGPAEPAATAITKLCLSATAILSEKKEALEILHHEEVLANFLRFLNKYDVSEFLRCQARSQPGLRILEIGTGLGPSVDGLLDHIRLPGGQLLYSQYVYTEKSTVPLQVAKVRYKDFPNMEFAVLDIAQDLADQGFQGRQFDLVLANGALNTTKSLHESLRHVRALIHDSGRLLFQQPRGLAWTNFVLGALPHWWCGSESGQTTGPSVEVTGWDEALRVAGFRGMAGEVPDAPDPFHLNTVMLARPDRESHMPKSKSITILHGMNDPSSLKALIEVLQLQGFHPSCCTIESTPADRDIIAVLDDSGPFFDRIEESAFYMFRDLIERINNSGSGIFWISKPTQTFCKDPRYAPVVGLARTLRAELGVNFATCEVDDMTSSATLKAVANVFQEFHGRSPSGFMDLEFSITADVTRVNRIFPSSLHDGNKPSSIHHRAAMKISRPGRLESLHWVEKASLPLASNEIEIEVHAVALNFRDVLEALGSIPCADAGRIAASEASGVVHRVGCDVTEFQVGDRVVAIGSGACSTLMTTTESLCEKLPNGISFTQGASMPIVFATAIYALMNTGRLQQGQSVLIHSGCGGVGLAAIQIAKMLGAVIYTTVSSEEKATHLTDTLGIPRQHIFTSRTTSFYDGIMRETVGKGVDLVLNSLSGDLLHATWRCVAKFGMMIEIGKVDLLGAGKLDMDVFLANRSYCCFDLRQLIDERPEVVHRLLQSTMLYHQQGHIRPIELAKVDVASNAQIYQNTLRYMQRGKHIGKIILSMFDQDGLPALQDTPKPHSPTAKLDPSASYLLVGGLGGLGRSVSVWMVQHGARNLTFLSRSIGEDPEGERGFVRMLASMGCAAYLVRGSVTNLADVARAVDGSPKPLRGVIHMAMVLRDQSFGRMTVDEWDSVVRPKVEGTWNLHIVTQEKHLELDFFILFSSLSGVLGQPGQGHYAAASTFLDAFAQYRMGLGLPCTSLDIGAMEGVGYLTGNRNLLNKMRGMGWQTVKEEQLLDALEWATMPPMTGTSHQAPWLNDPGFHFTDTNRVLIGVAPDASTGNNNESTRLQRDCRLSAYLHIRRSNINIAPGSSSSDSLRKFLNETKHTPDLFAKPETATRLAHEIYKKLSSLLLKKEEEPDLTLSLSELGLDSLLAVELRAWFKHVFAVEVSVLEMLAMGTLEILGKKIAERLADMYGS</sequence>
<dbReference type="EMBL" id="JAPEVB010000003">
    <property type="protein sequence ID" value="KAJ4391882.1"/>
    <property type="molecule type" value="Genomic_DNA"/>
</dbReference>
<dbReference type="Gene3D" id="3.10.129.110">
    <property type="entry name" value="Polyketide synthase dehydratase"/>
    <property type="match status" value="1"/>
</dbReference>
<dbReference type="GO" id="GO:0006633">
    <property type="term" value="P:fatty acid biosynthetic process"/>
    <property type="evidence" value="ECO:0007669"/>
    <property type="project" value="TreeGrafter"/>
</dbReference>
<dbReference type="Proteomes" id="UP001140453">
    <property type="component" value="Unassembled WGS sequence"/>
</dbReference>
<dbReference type="CDD" id="cd00833">
    <property type="entry name" value="PKS"/>
    <property type="match status" value="1"/>
</dbReference>
<dbReference type="SMART" id="SM00825">
    <property type="entry name" value="PKS_KS"/>
    <property type="match status" value="1"/>
</dbReference>
<dbReference type="InterPro" id="IPR016036">
    <property type="entry name" value="Malonyl_transacylase_ACP-bd"/>
</dbReference>